<sequence>MAEKVKFDIDVETKRAVEHIKFLDKAIAHLGGKTMLELIKQEKAAERALKALTGTTKKANVVTSRFTQSIALANLQARAYEKAIGLLSKGLGVLGKSVLVAAQIDELGTVFRFVGQNAGYSAAQLKKFNWQLRQSGIRQDVANQALLRAIQANISLEDAIKLSRVGQDAATVGLMESSQAYQIIIESIAKLFPRNLKQLGIIINLNNEYAKHAKVLKISVSELTEAQKKQAMMNAVMERGERLTGAYEIAMTKVSKRMRSIPRWFMDAQQAVGKFFTPALGEGIDIIERFLKAITNTFGTLDQQINKFDKLRTQFDATGKEAVRLGKRYDELTSEGELNTEQQEELNSIMQELGRIMPGVIEQVDDYGKVTEINTGLIEKFNKVQQAKLLIQQADLIADLGKEYQESSETLDGLVATQRRSTEAAKKAREASAAWAAQQKEVQGNYIEEQKALRANTTDKKELEKIDRRIATATDLFNKALKAEAGYFVDLSGDIAIVTQSMADQIDIASILFPQLEKDSAIGRVLIRQWGDEFVDNIIKAQKLPEAVKKALDESVINYAQSLKDLQKLQSKLGKG</sequence>
<protein>
    <submittedName>
        <fullName evidence="1">Uncharacterized protein</fullName>
    </submittedName>
</protein>
<dbReference type="AlphaFoldDB" id="A0A0F9LG32"/>
<dbReference type="EMBL" id="LAZR01007295">
    <property type="protein sequence ID" value="KKM86171.1"/>
    <property type="molecule type" value="Genomic_DNA"/>
</dbReference>
<feature type="non-terminal residue" evidence="1">
    <location>
        <position position="576"/>
    </location>
</feature>
<reference evidence="1" key="1">
    <citation type="journal article" date="2015" name="Nature">
        <title>Complex archaea that bridge the gap between prokaryotes and eukaryotes.</title>
        <authorList>
            <person name="Spang A."/>
            <person name="Saw J.H."/>
            <person name="Jorgensen S.L."/>
            <person name="Zaremba-Niedzwiedzka K."/>
            <person name="Martijn J."/>
            <person name="Lind A.E."/>
            <person name="van Eijk R."/>
            <person name="Schleper C."/>
            <person name="Guy L."/>
            <person name="Ettema T.J."/>
        </authorList>
    </citation>
    <scope>NUCLEOTIDE SEQUENCE</scope>
</reference>
<organism evidence="1">
    <name type="scientific">marine sediment metagenome</name>
    <dbReference type="NCBI Taxonomy" id="412755"/>
    <lineage>
        <taxon>unclassified sequences</taxon>
        <taxon>metagenomes</taxon>
        <taxon>ecological metagenomes</taxon>
    </lineage>
</organism>
<proteinExistence type="predicted"/>
<accession>A0A0F9LG32</accession>
<gene>
    <name evidence="1" type="ORF">LCGC14_1281740</name>
</gene>
<evidence type="ECO:0000313" key="1">
    <source>
        <dbReference type="EMBL" id="KKM86171.1"/>
    </source>
</evidence>
<name>A0A0F9LG32_9ZZZZ</name>
<comment type="caution">
    <text evidence="1">The sequence shown here is derived from an EMBL/GenBank/DDBJ whole genome shotgun (WGS) entry which is preliminary data.</text>
</comment>